<protein>
    <submittedName>
        <fullName evidence="1">Uncharacterized protein</fullName>
    </submittedName>
</protein>
<comment type="caution">
    <text evidence="1">The sequence shown here is derived from an EMBL/GenBank/DDBJ whole genome shotgun (WGS) entry which is preliminary data.</text>
</comment>
<sequence>MVRGVPGGRHGAQGQARIRVDLRTVAVVYRYRREGDPGPGRDEIRRTRDPGQLQAAGDVVVVDVRLDDVRDQHPTPGRRRDHLIHVTGRGDRRRRPLAARQVTTVAEPGHLDRVDEEHEVLPSNEGLPLGVYLRP</sequence>
<organism evidence="1 2">
    <name type="scientific">Streptomyces vastus</name>
    <dbReference type="NCBI Taxonomy" id="285451"/>
    <lineage>
        <taxon>Bacteria</taxon>
        <taxon>Bacillati</taxon>
        <taxon>Actinomycetota</taxon>
        <taxon>Actinomycetes</taxon>
        <taxon>Kitasatosporales</taxon>
        <taxon>Streptomycetaceae</taxon>
        <taxon>Streptomyces</taxon>
    </lineage>
</organism>
<dbReference type="Proteomes" id="UP001500151">
    <property type="component" value="Unassembled WGS sequence"/>
</dbReference>
<evidence type="ECO:0000313" key="2">
    <source>
        <dbReference type="Proteomes" id="UP001500151"/>
    </source>
</evidence>
<evidence type="ECO:0000313" key="1">
    <source>
        <dbReference type="EMBL" id="GAA2619362.1"/>
    </source>
</evidence>
<proteinExistence type="predicted"/>
<dbReference type="EMBL" id="BAAASJ010000002">
    <property type="protein sequence ID" value="GAA2619362.1"/>
    <property type="molecule type" value="Genomic_DNA"/>
</dbReference>
<reference evidence="1 2" key="1">
    <citation type="journal article" date="2019" name="Int. J. Syst. Evol. Microbiol.">
        <title>The Global Catalogue of Microorganisms (GCM) 10K type strain sequencing project: providing services to taxonomists for standard genome sequencing and annotation.</title>
        <authorList>
            <consortium name="The Broad Institute Genomics Platform"/>
            <consortium name="The Broad Institute Genome Sequencing Center for Infectious Disease"/>
            <person name="Wu L."/>
            <person name="Ma J."/>
        </authorList>
    </citation>
    <scope>NUCLEOTIDE SEQUENCE [LARGE SCALE GENOMIC DNA]</scope>
    <source>
        <strain evidence="1 2">JCM 4524</strain>
    </source>
</reference>
<accession>A0ABN3Q7B1</accession>
<gene>
    <name evidence="1" type="ORF">GCM10010307_01840</name>
</gene>
<name>A0ABN3Q7B1_9ACTN</name>
<keyword evidence="2" id="KW-1185">Reference proteome</keyword>